<proteinExistence type="predicted"/>
<dbReference type="Proteomes" id="UP000249146">
    <property type="component" value="Unassembled WGS sequence"/>
</dbReference>
<dbReference type="AlphaFoldDB" id="A0A328EP29"/>
<gene>
    <name evidence="2" type="ORF">C1G86_1119</name>
    <name evidence="1" type="ORF">C1G87_1085</name>
</gene>
<comment type="caution">
    <text evidence="1">The sequence shown here is derived from an EMBL/GenBank/DDBJ whole genome shotgun (WGS) entry which is preliminary data.</text>
</comment>
<evidence type="ECO:0000313" key="4">
    <source>
        <dbReference type="Proteomes" id="UP000249146"/>
    </source>
</evidence>
<evidence type="ECO:0000313" key="2">
    <source>
        <dbReference type="EMBL" id="RAL70245.1"/>
    </source>
</evidence>
<accession>A0A328EP29</accession>
<dbReference type="EMBL" id="QGLC01000011">
    <property type="protein sequence ID" value="RAL69111.1"/>
    <property type="molecule type" value="Genomic_DNA"/>
</dbReference>
<organism evidence="1 4">
    <name type="scientific">Dehalococcoides mccartyi</name>
    <dbReference type="NCBI Taxonomy" id="61435"/>
    <lineage>
        <taxon>Bacteria</taxon>
        <taxon>Bacillati</taxon>
        <taxon>Chloroflexota</taxon>
        <taxon>Dehalococcoidia</taxon>
        <taxon>Dehalococcoidales</taxon>
        <taxon>Dehalococcoidaceae</taxon>
        <taxon>Dehalococcoides</taxon>
    </lineage>
</organism>
<name>A0A328EP29_9CHLR</name>
<dbReference type="Proteomes" id="UP000248786">
    <property type="component" value="Unassembled WGS sequence"/>
</dbReference>
<sequence>MQESIRELCAKVVLCLDNCSNAEKKDAYTYLDLKVSATPEGVSIKGYLDLNVLTTGQTWGYLPFEAYVCGH</sequence>
<reference evidence="3 4" key="1">
    <citation type="submission" date="2018-05" db="EMBL/GenBank/DDBJ databases">
        <title>Draft genome sequences of Dehalococcoides mccartyi strains RC and KS.</title>
        <authorList>
            <person name="Higgins S.A."/>
            <person name="Padilla-Crespo E."/>
            <person name="Loeffler F.E."/>
        </authorList>
    </citation>
    <scope>NUCLEOTIDE SEQUENCE [LARGE SCALE GENOMIC DNA]</scope>
    <source>
        <strain evidence="2 3">KS</strain>
        <strain evidence="1 4">RC</strain>
    </source>
</reference>
<evidence type="ECO:0000313" key="1">
    <source>
        <dbReference type="EMBL" id="RAL69111.1"/>
    </source>
</evidence>
<protein>
    <submittedName>
        <fullName evidence="1">Uncharacterized protein</fullName>
    </submittedName>
</protein>
<dbReference type="EMBL" id="QGLD01000011">
    <property type="protein sequence ID" value="RAL70245.1"/>
    <property type="molecule type" value="Genomic_DNA"/>
</dbReference>
<evidence type="ECO:0000313" key="3">
    <source>
        <dbReference type="Proteomes" id="UP000248786"/>
    </source>
</evidence>